<reference evidence="3 4" key="1">
    <citation type="submission" date="2016-08" db="EMBL/GenBank/DDBJ databases">
        <title>Draft genome sequence of Candidatus Piscirickettsia litoralis, from seawater.</title>
        <authorList>
            <person name="Wan X."/>
            <person name="Lee A.J."/>
            <person name="Hou S."/>
            <person name="Donachie S.P."/>
        </authorList>
    </citation>
    <scope>NUCLEOTIDE SEQUENCE [LARGE SCALE GENOMIC DNA]</scope>
    <source>
        <strain evidence="3 4">Y2</strain>
    </source>
</reference>
<dbReference type="PANTHER" id="PTHR43252">
    <property type="entry name" value="TRANSCRIPTIONAL REGULATOR YQJI"/>
    <property type="match status" value="1"/>
</dbReference>
<dbReference type="InterPro" id="IPR036388">
    <property type="entry name" value="WH-like_DNA-bd_sf"/>
</dbReference>
<feature type="domain" description="Transcription regulator PadR N-terminal" evidence="1">
    <location>
        <begin position="11"/>
        <end position="83"/>
    </location>
</feature>
<name>A0ABX3A5A9_9GAMM</name>
<dbReference type="Pfam" id="PF10400">
    <property type="entry name" value="Vir_act_alpha_C"/>
    <property type="match status" value="1"/>
</dbReference>
<evidence type="ECO:0000313" key="4">
    <source>
        <dbReference type="Proteomes" id="UP000094329"/>
    </source>
</evidence>
<dbReference type="Pfam" id="PF03551">
    <property type="entry name" value="PadR"/>
    <property type="match status" value="1"/>
</dbReference>
<dbReference type="InterPro" id="IPR018309">
    <property type="entry name" value="Tscrpt_reg_PadR_C"/>
</dbReference>
<dbReference type="Gene3D" id="1.10.10.10">
    <property type="entry name" value="Winged helix-like DNA-binding domain superfamily/Winged helix DNA-binding domain"/>
    <property type="match status" value="1"/>
</dbReference>
<dbReference type="PANTHER" id="PTHR43252:SF6">
    <property type="entry name" value="NEGATIVE TRANSCRIPTION REGULATOR PADR"/>
    <property type="match status" value="1"/>
</dbReference>
<keyword evidence="4" id="KW-1185">Reference proteome</keyword>
<dbReference type="InterPro" id="IPR005149">
    <property type="entry name" value="Tscrpt_reg_PadR_N"/>
</dbReference>
<dbReference type="SUPFAM" id="SSF46785">
    <property type="entry name" value="Winged helix' DNA-binding domain"/>
    <property type="match status" value="1"/>
</dbReference>
<dbReference type="Gene3D" id="6.10.140.190">
    <property type="match status" value="1"/>
</dbReference>
<sequence>MAKESKSRYAILGVLSHRGELSGYDVKQFLLESACYFWAESESQIYPTLKRLTAEGLVTCREDAHGARTRKLYSITDAGIRAIQVWLKDPSIKYQIRDELVLKLFFGCHVEPAVMIEHLQAARARELEFLHLVNNALDNKIDSVLGDRPQYAYVQAVARGGQRCTVATVEWLDETIETLKALEKQN</sequence>
<gene>
    <name evidence="3" type="ORF">BGC07_08365</name>
</gene>
<dbReference type="Proteomes" id="UP000094329">
    <property type="component" value="Unassembled WGS sequence"/>
</dbReference>
<dbReference type="InterPro" id="IPR036390">
    <property type="entry name" value="WH_DNA-bd_sf"/>
</dbReference>
<evidence type="ECO:0000259" key="1">
    <source>
        <dbReference type="Pfam" id="PF03551"/>
    </source>
</evidence>
<accession>A0ABX3A5A9</accession>
<comment type="caution">
    <text evidence="3">The sequence shown here is derived from an EMBL/GenBank/DDBJ whole genome shotgun (WGS) entry which is preliminary data.</text>
</comment>
<organism evidence="3 4">
    <name type="scientific">Piscirickettsia litoralis</name>
    <dbReference type="NCBI Taxonomy" id="1891921"/>
    <lineage>
        <taxon>Bacteria</taxon>
        <taxon>Pseudomonadati</taxon>
        <taxon>Pseudomonadota</taxon>
        <taxon>Gammaproteobacteria</taxon>
        <taxon>Thiotrichales</taxon>
        <taxon>Piscirickettsiaceae</taxon>
        <taxon>Piscirickettsia</taxon>
    </lineage>
</organism>
<dbReference type="EMBL" id="MDTU01000001">
    <property type="protein sequence ID" value="ODN44044.1"/>
    <property type="molecule type" value="Genomic_DNA"/>
</dbReference>
<proteinExistence type="predicted"/>
<feature type="domain" description="Transcription regulator PadR C-terminal" evidence="2">
    <location>
        <begin position="96"/>
        <end position="180"/>
    </location>
</feature>
<evidence type="ECO:0000313" key="3">
    <source>
        <dbReference type="EMBL" id="ODN44044.1"/>
    </source>
</evidence>
<protein>
    <submittedName>
        <fullName evidence="3">PadR family transcriptional regulator</fullName>
    </submittedName>
</protein>
<evidence type="ECO:0000259" key="2">
    <source>
        <dbReference type="Pfam" id="PF10400"/>
    </source>
</evidence>